<dbReference type="InterPro" id="IPR013342">
    <property type="entry name" value="Mandelate_racemase_C"/>
</dbReference>
<dbReference type="Proteomes" id="UP000247465">
    <property type="component" value="Chromosome"/>
</dbReference>
<dbReference type="InterPro" id="IPR046945">
    <property type="entry name" value="RHMD-like"/>
</dbReference>
<dbReference type="KEGG" id="mtar:DF168_02166"/>
<organism evidence="5 6">
    <name type="scientific">Candidatus Moanibacter tarae</name>
    <dbReference type="NCBI Taxonomy" id="2200854"/>
    <lineage>
        <taxon>Bacteria</taxon>
        <taxon>Pseudomonadati</taxon>
        <taxon>Verrucomicrobiota</taxon>
        <taxon>Opitutia</taxon>
        <taxon>Puniceicoccales</taxon>
        <taxon>Puniceicoccales incertae sedis</taxon>
        <taxon>Candidatus Moanibacter</taxon>
    </lineage>
</organism>
<dbReference type="InterPro" id="IPR013341">
    <property type="entry name" value="Mandelate_racemase_N_dom"/>
</dbReference>
<keyword evidence="2" id="KW-0479">Metal-binding</keyword>
<evidence type="ECO:0000313" key="5">
    <source>
        <dbReference type="EMBL" id="AWT60941.1"/>
    </source>
</evidence>
<dbReference type="SUPFAM" id="SSF54826">
    <property type="entry name" value="Enolase N-terminal domain-like"/>
    <property type="match status" value="1"/>
</dbReference>
<evidence type="ECO:0000256" key="2">
    <source>
        <dbReference type="ARBA" id="ARBA00022723"/>
    </source>
</evidence>
<dbReference type="PANTHER" id="PTHR13794:SF58">
    <property type="entry name" value="MITOCHONDRIAL ENOLASE SUPERFAMILY MEMBER 1"/>
    <property type="match status" value="1"/>
</dbReference>
<dbReference type="EMBL" id="CP029803">
    <property type="protein sequence ID" value="AWT60941.1"/>
    <property type="molecule type" value="Genomic_DNA"/>
</dbReference>
<comment type="cofactor">
    <cofactor evidence="1">
        <name>Mg(2+)</name>
        <dbReference type="ChEBI" id="CHEBI:18420"/>
    </cofactor>
</comment>
<accession>A0A2Z4AFF8</accession>
<protein>
    <submittedName>
        <fullName evidence="5">L-talarate/galactarate dehydratase</fullName>
        <ecNumber evidence="5">4.2.1.156</ecNumber>
    </submittedName>
</protein>
<dbReference type="Pfam" id="PF02746">
    <property type="entry name" value="MR_MLE_N"/>
    <property type="match status" value="1"/>
</dbReference>
<dbReference type="InterPro" id="IPR029017">
    <property type="entry name" value="Enolase-like_N"/>
</dbReference>
<evidence type="ECO:0000256" key="3">
    <source>
        <dbReference type="ARBA" id="ARBA00022842"/>
    </source>
</evidence>
<dbReference type="AlphaFoldDB" id="A0A2Z4AFF8"/>
<sequence length="365" mass="40668">MKITEVDLYIVERISSKKASWSPPQPPDNELVFIAVRTDEGIDGYSMAWSSRGGRRIAEEIAAVIKPELIGEDPINREYLFHKIRQADRFGGHLPITAHGPIDVALWDIAAKKADLPIYQLAGGYRDRIMAYATGGRSPDPEYYIKDAMAAKEQNFKAYKLHPPGDADLDIECCRAVRKAMGDDFILMSDPVAAYDHEDALRVGRELEKLDYFWYEEPLHDYDVHGYVQLAQALDIPIAGLEWASGSYHTAAEYLVRGAVDIVRSDVSWKGGITGYLKTAHLCEAFGVNCEIHLAVFSLLNLANLHAACGVRNCRFLELTVNRDHFGLSEGISVDQDGNVRAPQGPGLGVELDWATIEKHTKIRL</sequence>
<evidence type="ECO:0000259" key="4">
    <source>
        <dbReference type="SMART" id="SM00922"/>
    </source>
</evidence>
<dbReference type="InterPro" id="IPR029065">
    <property type="entry name" value="Enolase_C-like"/>
</dbReference>
<dbReference type="Pfam" id="PF13378">
    <property type="entry name" value="MR_MLE_C"/>
    <property type="match status" value="1"/>
</dbReference>
<evidence type="ECO:0000313" key="6">
    <source>
        <dbReference type="Proteomes" id="UP000247465"/>
    </source>
</evidence>
<dbReference type="SFLD" id="SFLDG00179">
    <property type="entry name" value="mandelate_racemase"/>
    <property type="match status" value="1"/>
</dbReference>
<dbReference type="EC" id="4.2.1.156" evidence="5"/>
<name>A0A2Z4AFF8_9BACT</name>
<dbReference type="GO" id="GO:0016052">
    <property type="term" value="P:carbohydrate catabolic process"/>
    <property type="evidence" value="ECO:0007669"/>
    <property type="project" value="TreeGrafter"/>
</dbReference>
<dbReference type="GO" id="GO:0000287">
    <property type="term" value="F:magnesium ion binding"/>
    <property type="evidence" value="ECO:0007669"/>
    <property type="project" value="TreeGrafter"/>
</dbReference>
<proteinExistence type="predicted"/>
<dbReference type="Gene3D" id="3.20.20.120">
    <property type="entry name" value="Enolase-like C-terminal domain"/>
    <property type="match status" value="1"/>
</dbReference>
<reference evidence="5 6" key="1">
    <citation type="submission" date="2018-06" db="EMBL/GenBank/DDBJ databases">
        <title>Draft Genome Sequence of a Novel Marine Bacterium Related to the Verrucomicrobia.</title>
        <authorList>
            <person name="Vosseberg J."/>
            <person name="Martijn J."/>
            <person name="Ettema T.J.G."/>
        </authorList>
    </citation>
    <scope>NUCLEOTIDE SEQUENCE [LARGE SCALE GENOMIC DNA]</scope>
    <source>
        <strain evidence="5">TARA_B100001123</strain>
    </source>
</reference>
<dbReference type="SUPFAM" id="SSF51604">
    <property type="entry name" value="Enolase C-terminal domain-like"/>
    <property type="match status" value="1"/>
</dbReference>
<gene>
    <name evidence="5" type="ORF">DF168_02166</name>
</gene>
<dbReference type="InterPro" id="IPR036849">
    <property type="entry name" value="Enolase-like_C_sf"/>
</dbReference>
<evidence type="ECO:0000256" key="1">
    <source>
        <dbReference type="ARBA" id="ARBA00001946"/>
    </source>
</evidence>
<dbReference type="SFLD" id="SFLDS00001">
    <property type="entry name" value="Enolase"/>
    <property type="match status" value="1"/>
</dbReference>
<dbReference type="Gene3D" id="3.30.390.10">
    <property type="entry name" value="Enolase-like, N-terminal domain"/>
    <property type="match status" value="1"/>
</dbReference>
<dbReference type="PANTHER" id="PTHR13794">
    <property type="entry name" value="ENOLASE SUPERFAMILY, MANDELATE RACEMASE"/>
    <property type="match status" value="1"/>
</dbReference>
<feature type="domain" description="Mandelate racemase/muconate lactonizing enzyme C-terminal" evidence="4">
    <location>
        <begin position="141"/>
        <end position="237"/>
    </location>
</feature>
<keyword evidence="5" id="KW-0456">Lyase</keyword>
<keyword evidence="3" id="KW-0460">Magnesium</keyword>
<dbReference type="GO" id="GO:0016836">
    <property type="term" value="F:hydro-lyase activity"/>
    <property type="evidence" value="ECO:0007669"/>
    <property type="project" value="TreeGrafter"/>
</dbReference>
<dbReference type="SMART" id="SM00922">
    <property type="entry name" value="MR_MLE"/>
    <property type="match status" value="1"/>
</dbReference>